<dbReference type="AlphaFoldDB" id="A0A0J6G635"/>
<evidence type="ECO:0000313" key="9">
    <source>
        <dbReference type="Proteomes" id="UP000183613"/>
    </source>
</evidence>
<keyword evidence="2" id="KW-0813">Transport</keyword>
<dbReference type="Pfam" id="PF07690">
    <property type="entry name" value="MFS_1"/>
    <property type="match status" value="1"/>
</dbReference>
<feature type="transmembrane region" description="Helical" evidence="6">
    <location>
        <begin position="131"/>
        <end position="155"/>
    </location>
</feature>
<feature type="domain" description="Major facilitator superfamily (MFS) profile" evidence="7">
    <location>
        <begin position="7"/>
        <end position="401"/>
    </location>
</feature>
<keyword evidence="4 6" id="KW-1133">Transmembrane helix</keyword>
<sequence length="407" mass="43707">MAYRNKIALVYLLGFALDLVNMFAAAIAYPDISQELQASVTQLAWIGNAYMLGLILIILPSVWLAAVFGEKRLMVISLVLFSVASWCVANAASIEALIGWRLLQGLGGGLLIPVGQAMAYRHFPVRERARLTSVILLVALLVPALSPVVGGWMVQTLSWRWVFYANLPLALLTLLLAACWLKTEPRPPHPPRLDKAGLRAGAALMGHLLKGPPLQVAMLTYLFIPGIFIGTQLVSILYLHQLGFSATQTGALMLPWALASALGITLSRYQFNRVGPKPLLLLGMSAQALGIALLIQIQNTDLLLPMALYALMGFGGSLSSSTAQNTAFIDIAPQHMGPASALWNINRQLSFLLGPALMMALFGALTTITSTPHAFALCFAIGCGLTLVPLIPVLRLDTSRVLALLAP</sequence>
<feature type="transmembrane region" description="Helical" evidence="6">
    <location>
        <begin position="374"/>
        <end position="394"/>
    </location>
</feature>
<evidence type="ECO:0000256" key="3">
    <source>
        <dbReference type="ARBA" id="ARBA00022692"/>
    </source>
</evidence>
<evidence type="ECO:0000256" key="2">
    <source>
        <dbReference type="ARBA" id="ARBA00022448"/>
    </source>
</evidence>
<dbReference type="GO" id="GO:0005886">
    <property type="term" value="C:plasma membrane"/>
    <property type="evidence" value="ECO:0007669"/>
    <property type="project" value="UniProtKB-SubCell"/>
</dbReference>
<dbReference type="InterPro" id="IPR020846">
    <property type="entry name" value="MFS_dom"/>
</dbReference>
<feature type="transmembrane region" description="Helical" evidence="6">
    <location>
        <begin position="349"/>
        <end position="368"/>
    </location>
</feature>
<comment type="caution">
    <text evidence="8">The sequence shown here is derived from an EMBL/GenBank/DDBJ whole genome shotgun (WGS) entry which is preliminary data.</text>
</comment>
<feature type="transmembrane region" description="Helical" evidence="6">
    <location>
        <begin position="7"/>
        <end position="29"/>
    </location>
</feature>
<dbReference type="PANTHER" id="PTHR42718">
    <property type="entry name" value="MAJOR FACILITATOR SUPERFAMILY MULTIDRUG TRANSPORTER MFSC"/>
    <property type="match status" value="1"/>
</dbReference>
<evidence type="ECO:0000256" key="5">
    <source>
        <dbReference type="ARBA" id="ARBA00023136"/>
    </source>
</evidence>
<feature type="transmembrane region" description="Helical" evidence="6">
    <location>
        <begin position="219"/>
        <end position="240"/>
    </location>
</feature>
<keyword evidence="3 6" id="KW-0812">Transmembrane</keyword>
<feature type="transmembrane region" description="Helical" evidence="6">
    <location>
        <begin position="49"/>
        <end position="66"/>
    </location>
</feature>
<dbReference type="InterPro" id="IPR011701">
    <property type="entry name" value="MFS"/>
</dbReference>
<proteinExistence type="predicted"/>
<feature type="transmembrane region" description="Helical" evidence="6">
    <location>
        <begin position="98"/>
        <end position="119"/>
    </location>
</feature>
<accession>A0A0J6G635</accession>
<reference evidence="8" key="1">
    <citation type="submission" date="2016-10" db="EMBL/GenBank/DDBJ databases">
        <authorList>
            <person name="Varghese N."/>
            <person name="Submissions S."/>
        </authorList>
    </citation>
    <scope>NUCLEOTIDE SEQUENCE [LARGE SCALE GENOMIC DNA]</scope>
    <source>
        <strain evidence="8">LMG 25555</strain>
    </source>
</reference>
<feature type="transmembrane region" description="Helical" evidence="6">
    <location>
        <begin position="73"/>
        <end position="92"/>
    </location>
</feature>
<dbReference type="RefSeq" id="WP_048360019.1">
    <property type="nucleotide sequence ID" value="NZ_FNUD01000002.1"/>
</dbReference>
<protein>
    <submittedName>
        <fullName evidence="8">Predicted arabinose efflux permease, MFS family</fullName>
    </submittedName>
</protein>
<feature type="transmembrane region" description="Helical" evidence="6">
    <location>
        <begin position="246"/>
        <end position="267"/>
    </location>
</feature>
<evidence type="ECO:0000256" key="4">
    <source>
        <dbReference type="ARBA" id="ARBA00022989"/>
    </source>
</evidence>
<organism evidence="8 9">
    <name type="scientific">Pseudomonas deceptionensis</name>
    <dbReference type="NCBI Taxonomy" id="882211"/>
    <lineage>
        <taxon>Bacteria</taxon>
        <taxon>Pseudomonadati</taxon>
        <taxon>Pseudomonadota</taxon>
        <taxon>Gammaproteobacteria</taxon>
        <taxon>Pseudomonadales</taxon>
        <taxon>Pseudomonadaceae</taxon>
        <taxon>Pseudomonas</taxon>
    </lineage>
</organism>
<evidence type="ECO:0000259" key="7">
    <source>
        <dbReference type="PROSITE" id="PS50850"/>
    </source>
</evidence>
<dbReference type="PANTHER" id="PTHR42718:SF9">
    <property type="entry name" value="MAJOR FACILITATOR SUPERFAMILY MULTIDRUG TRANSPORTER MFSC"/>
    <property type="match status" value="1"/>
</dbReference>
<feature type="transmembrane region" description="Helical" evidence="6">
    <location>
        <begin position="303"/>
        <end position="328"/>
    </location>
</feature>
<dbReference type="InterPro" id="IPR036259">
    <property type="entry name" value="MFS_trans_sf"/>
</dbReference>
<feature type="transmembrane region" description="Helical" evidence="6">
    <location>
        <begin position="161"/>
        <end position="181"/>
    </location>
</feature>
<dbReference type="OrthoDB" id="9812221at2"/>
<dbReference type="SUPFAM" id="SSF103473">
    <property type="entry name" value="MFS general substrate transporter"/>
    <property type="match status" value="1"/>
</dbReference>
<evidence type="ECO:0000256" key="1">
    <source>
        <dbReference type="ARBA" id="ARBA00004141"/>
    </source>
</evidence>
<feature type="transmembrane region" description="Helical" evidence="6">
    <location>
        <begin position="279"/>
        <end position="297"/>
    </location>
</feature>
<comment type="subcellular location">
    <subcellularLocation>
        <location evidence="1">Membrane</location>
        <topology evidence="1">Multi-pass membrane protein</topology>
    </subcellularLocation>
</comment>
<dbReference type="PROSITE" id="PS50850">
    <property type="entry name" value="MFS"/>
    <property type="match status" value="1"/>
</dbReference>
<name>A0A0J6G635_PSEDM</name>
<keyword evidence="5 6" id="KW-0472">Membrane</keyword>
<gene>
    <name evidence="8" type="ORF">SAMN04489800_4668</name>
</gene>
<keyword evidence="9" id="KW-1185">Reference proteome</keyword>
<dbReference type="EMBL" id="FNUD01000002">
    <property type="protein sequence ID" value="SEF09786.1"/>
    <property type="molecule type" value="Genomic_DNA"/>
</dbReference>
<dbReference type="PATRIC" id="fig|882211.3.peg.2269"/>
<dbReference type="Gene3D" id="1.20.1250.20">
    <property type="entry name" value="MFS general substrate transporter like domains"/>
    <property type="match status" value="1"/>
</dbReference>
<evidence type="ECO:0000256" key="6">
    <source>
        <dbReference type="SAM" id="Phobius"/>
    </source>
</evidence>
<dbReference type="Proteomes" id="UP000183613">
    <property type="component" value="Unassembled WGS sequence"/>
</dbReference>
<dbReference type="GO" id="GO:0022857">
    <property type="term" value="F:transmembrane transporter activity"/>
    <property type="evidence" value="ECO:0007669"/>
    <property type="project" value="InterPro"/>
</dbReference>
<evidence type="ECO:0000313" key="8">
    <source>
        <dbReference type="EMBL" id="SEF09786.1"/>
    </source>
</evidence>